<feature type="domain" description="Hydantoinase B/oxoprolinase" evidence="1">
    <location>
        <begin position="5"/>
        <end position="514"/>
    </location>
</feature>
<organism evidence="2 3">
    <name type="scientific">Geomicrobium halophilum</name>
    <dbReference type="NCBI Taxonomy" id="549000"/>
    <lineage>
        <taxon>Bacteria</taxon>
        <taxon>Bacillati</taxon>
        <taxon>Bacillota</taxon>
        <taxon>Bacilli</taxon>
        <taxon>Bacillales</taxon>
        <taxon>Geomicrobium</taxon>
    </lineage>
</organism>
<dbReference type="GO" id="GO:0005829">
    <property type="term" value="C:cytosol"/>
    <property type="evidence" value="ECO:0007669"/>
    <property type="project" value="TreeGrafter"/>
</dbReference>
<comment type="caution">
    <text evidence="2">The sequence shown here is derived from an EMBL/GenBank/DDBJ whole genome shotgun (WGS) entry which is preliminary data.</text>
</comment>
<dbReference type="Proteomes" id="UP000568839">
    <property type="component" value="Unassembled WGS sequence"/>
</dbReference>
<dbReference type="AlphaFoldDB" id="A0A841PNT3"/>
<keyword evidence="2" id="KW-0378">Hydrolase</keyword>
<name>A0A841PNT3_9BACL</name>
<dbReference type="Pfam" id="PF02538">
    <property type="entry name" value="Hydantoinase_B"/>
    <property type="match status" value="1"/>
</dbReference>
<protein>
    <submittedName>
        <fullName evidence="2">N-methylhydantoinase B</fullName>
        <ecNumber evidence="2">3.5.2.14</ecNumber>
    </submittedName>
</protein>
<evidence type="ECO:0000313" key="2">
    <source>
        <dbReference type="EMBL" id="MBB6450419.1"/>
    </source>
</evidence>
<dbReference type="GO" id="GO:0006749">
    <property type="term" value="P:glutathione metabolic process"/>
    <property type="evidence" value="ECO:0007669"/>
    <property type="project" value="TreeGrafter"/>
</dbReference>
<gene>
    <name evidence="2" type="ORF">HNR44_002402</name>
</gene>
<dbReference type="InterPro" id="IPR045079">
    <property type="entry name" value="Oxoprolinase-like"/>
</dbReference>
<reference evidence="2 3" key="1">
    <citation type="submission" date="2020-08" db="EMBL/GenBank/DDBJ databases">
        <title>Genomic Encyclopedia of Type Strains, Phase IV (KMG-IV): sequencing the most valuable type-strain genomes for metagenomic binning, comparative biology and taxonomic classification.</title>
        <authorList>
            <person name="Goeker M."/>
        </authorList>
    </citation>
    <scope>NUCLEOTIDE SEQUENCE [LARGE SCALE GENOMIC DNA]</scope>
    <source>
        <strain evidence="2 3">DSM 21769</strain>
    </source>
</reference>
<dbReference type="PANTHER" id="PTHR11365:SF23">
    <property type="entry name" value="HYPOTHETICAL 5-OXOPROLINASE (EUROFUNG)-RELATED"/>
    <property type="match status" value="1"/>
</dbReference>
<proteinExistence type="predicted"/>
<keyword evidence="3" id="KW-1185">Reference proteome</keyword>
<dbReference type="GO" id="GO:0047423">
    <property type="term" value="F:N-methylhydantoinase (ATP-hydrolyzing) activity"/>
    <property type="evidence" value="ECO:0007669"/>
    <property type="project" value="UniProtKB-EC"/>
</dbReference>
<dbReference type="EMBL" id="JACHHJ010000003">
    <property type="protein sequence ID" value="MBB6450419.1"/>
    <property type="molecule type" value="Genomic_DNA"/>
</dbReference>
<accession>A0A841PNT3</accession>
<evidence type="ECO:0000259" key="1">
    <source>
        <dbReference type="Pfam" id="PF02538"/>
    </source>
</evidence>
<dbReference type="PANTHER" id="PTHR11365">
    <property type="entry name" value="5-OXOPROLINASE RELATED"/>
    <property type="match status" value="1"/>
</dbReference>
<dbReference type="RefSeq" id="WP_184404471.1">
    <property type="nucleotide sequence ID" value="NZ_JACHHJ010000003.1"/>
</dbReference>
<sequence length="533" mass="57213">MTTFDPIQLEVLWNRFGTLLEEQATTLIRTSFTSILSDANDLSAGLFNKKGDMIAQARTGTPGHINSMATGVRYFLENIPVETLRAGDVLIGNNPYEISGHLLDITIVTPVFYQGNFIGYFASTCHVTDVGGRGFSPEGESIYEEGLHIPYMKFYSEGMIDQTLVALIRANVRAPDQVLGDLRAQVTAQEVAIARLRETLEEFGLLDIEAVGEEIMRLSEAAMRRAIEGLPDGTYENELYSDGSEKPVRLQCALTVSGDEVHVDFSGTSEGSTKAINVCLNYTLAYVNYVLKATIAPDLPSNEGSFRPVSVSAPERCVLNAVHPMPTAARHIIGHFAPVCVLGALSHVLPEKIPAEGAAAIFALQVHGDDAAGNPFSYVTFNAGGTGARPGKDGLSATTFPSGVKGTPVEIIENMSPLLVYQKELRPNSGGEGKFRGGLGQTIRFGVRTKRPFSLPLMFDRMQYAPKGLEGGGDGAKAEVSINGVAAEESKKLYTLSPEDVVTLLLPGGGGFGNITERKAEAKENDVLNGYVT</sequence>
<dbReference type="GO" id="GO:0017168">
    <property type="term" value="F:5-oxoprolinase (ATP-hydrolyzing) activity"/>
    <property type="evidence" value="ECO:0007669"/>
    <property type="project" value="TreeGrafter"/>
</dbReference>
<dbReference type="InterPro" id="IPR003692">
    <property type="entry name" value="Hydantoinase_B"/>
</dbReference>
<dbReference type="EC" id="3.5.2.14" evidence="2"/>
<evidence type="ECO:0000313" key="3">
    <source>
        <dbReference type="Proteomes" id="UP000568839"/>
    </source>
</evidence>